<evidence type="ECO:0000256" key="5">
    <source>
        <dbReference type="SAM" id="MobiDB-lite"/>
    </source>
</evidence>
<sequence length="313" mass="34388">MARTLLRRRPGHWQLELLLVAAIYLVYDGSRLLVSGGFGEAVQDARSLIDVEQWLHLDPERWLNSTFSSQQWLGVPADYAYATLHYLVTPAVLVWLWRHHRDQYRRARTWLGITTVLALVGFILFPAAPPRLMPSSYGFTDTMAQHANLGWWSGAASAPKGLGSMTNEFAAMPSLHVGWSLWCGLLLFRLARDRTVRTLGLLYPLVITMVVMGTGNHYLLDCVAGAVLLGVGALLTGPALRLTDRLRGTSGSRTHIVHLPIHLPVRHPVPDYQQIPTSRQTASSTASTSTAPGTAVASGIPAAPVERRTPALH</sequence>
<evidence type="ECO:0000313" key="8">
    <source>
        <dbReference type="EMBL" id="MFC1399848.1"/>
    </source>
</evidence>
<evidence type="ECO:0000313" key="9">
    <source>
        <dbReference type="Proteomes" id="UP001592528"/>
    </source>
</evidence>
<protein>
    <submittedName>
        <fullName evidence="8">Phosphatase PAP2 family protein</fullName>
    </submittedName>
</protein>
<gene>
    <name evidence="8" type="ORF">ACEZDJ_00895</name>
</gene>
<keyword evidence="2 6" id="KW-0812">Transmembrane</keyword>
<dbReference type="RefSeq" id="WP_051724913.1">
    <property type="nucleotide sequence ID" value="NZ_JBHEZZ010000001.1"/>
</dbReference>
<proteinExistence type="predicted"/>
<feature type="region of interest" description="Disordered" evidence="5">
    <location>
        <begin position="272"/>
        <end position="313"/>
    </location>
</feature>
<organism evidence="8 9">
    <name type="scientific">Streptacidiphilus cavernicola</name>
    <dbReference type="NCBI Taxonomy" id="3342716"/>
    <lineage>
        <taxon>Bacteria</taxon>
        <taxon>Bacillati</taxon>
        <taxon>Actinomycetota</taxon>
        <taxon>Actinomycetes</taxon>
        <taxon>Kitasatosporales</taxon>
        <taxon>Streptomycetaceae</taxon>
        <taxon>Streptacidiphilus</taxon>
    </lineage>
</organism>
<feature type="transmembrane region" description="Helical" evidence="6">
    <location>
        <begin position="169"/>
        <end position="188"/>
    </location>
</feature>
<evidence type="ECO:0000256" key="3">
    <source>
        <dbReference type="ARBA" id="ARBA00022989"/>
    </source>
</evidence>
<feature type="transmembrane region" description="Helical" evidence="6">
    <location>
        <begin position="109"/>
        <end position="128"/>
    </location>
</feature>
<dbReference type="PANTHER" id="PTHR31310">
    <property type="match status" value="1"/>
</dbReference>
<feature type="transmembrane region" description="Helical" evidence="6">
    <location>
        <begin position="12"/>
        <end position="27"/>
    </location>
</feature>
<feature type="transmembrane region" description="Helical" evidence="6">
    <location>
        <begin position="200"/>
        <end position="219"/>
    </location>
</feature>
<dbReference type="InterPro" id="IPR026841">
    <property type="entry name" value="Aur1/Ipt1"/>
</dbReference>
<reference evidence="8 9" key="1">
    <citation type="submission" date="2024-09" db="EMBL/GenBank/DDBJ databases">
        <authorList>
            <person name="Lee S.D."/>
        </authorList>
    </citation>
    <scope>NUCLEOTIDE SEQUENCE [LARGE SCALE GENOMIC DNA]</scope>
    <source>
        <strain evidence="8 9">N1-5</strain>
    </source>
</reference>
<dbReference type="EMBL" id="JBHEZZ010000001">
    <property type="protein sequence ID" value="MFC1399848.1"/>
    <property type="molecule type" value="Genomic_DNA"/>
</dbReference>
<name>A0ABV6UEG9_9ACTN</name>
<dbReference type="Pfam" id="PF14378">
    <property type="entry name" value="PAP2_3"/>
    <property type="match status" value="1"/>
</dbReference>
<evidence type="ECO:0000259" key="7">
    <source>
        <dbReference type="Pfam" id="PF14378"/>
    </source>
</evidence>
<comment type="caution">
    <text evidence="8">The sequence shown here is derived from an EMBL/GenBank/DDBJ whole genome shotgun (WGS) entry which is preliminary data.</text>
</comment>
<keyword evidence="3 6" id="KW-1133">Transmembrane helix</keyword>
<feature type="transmembrane region" description="Helical" evidence="6">
    <location>
        <begin position="79"/>
        <end position="97"/>
    </location>
</feature>
<evidence type="ECO:0000256" key="2">
    <source>
        <dbReference type="ARBA" id="ARBA00022692"/>
    </source>
</evidence>
<feature type="transmembrane region" description="Helical" evidence="6">
    <location>
        <begin position="225"/>
        <end position="243"/>
    </location>
</feature>
<evidence type="ECO:0000256" key="4">
    <source>
        <dbReference type="ARBA" id="ARBA00023136"/>
    </source>
</evidence>
<evidence type="ECO:0000256" key="1">
    <source>
        <dbReference type="ARBA" id="ARBA00004141"/>
    </source>
</evidence>
<dbReference type="Proteomes" id="UP001592528">
    <property type="component" value="Unassembled WGS sequence"/>
</dbReference>
<comment type="subcellular location">
    <subcellularLocation>
        <location evidence="1">Membrane</location>
        <topology evidence="1">Multi-pass membrane protein</topology>
    </subcellularLocation>
</comment>
<evidence type="ECO:0000256" key="6">
    <source>
        <dbReference type="SAM" id="Phobius"/>
    </source>
</evidence>
<keyword evidence="9" id="KW-1185">Reference proteome</keyword>
<accession>A0ABV6UEG9</accession>
<keyword evidence="4 6" id="KW-0472">Membrane</keyword>
<feature type="domain" description="Inositolphosphotransferase Aur1/Ipt1" evidence="7">
    <location>
        <begin position="47"/>
        <end position="234"/>
    </location>
</feature>
<feature type="compositionally biased region" description="Low complexity" evidence="5">
    <location>
        <begin position="277"/>
        <end position="298"/>
    </location>
</feature>
<dbReference type="CDD" id="cd03386">
    <property type="entry name" value="PAP2_Aur1_like"/>
    <property type="match status" value="1"/>
</dbReference>
<dbReference type="PANTHER" id="PTHR31310:SF7">
    <property type="entry name" value="PA-PHOSPHATASE RELATED-FAMILY PROTEIN DDB_G0268928"/>
    <property type="match status" value="1"/>
</dbReference>
<dbReference type="InterPro" id="IPR052185">
    <property type="entry name" value="IPC_Synthase-Related"/>
</dbReference>